<evidence type="ECO:0000313" key="3">
    <source>
        <dbReference type="Proteomes" id="UP001236507"/>
    </source>
</evidence>
<proteinExistence type="predicted"/>
<name>A0ABT6Y3B9_9BACT</name>
<sequence length="54" mass="6142">MNIPEFVRSLSSDPLIQFFFAMCLGGLFMAFFGELLCNSKFFRDLLIGKDNDNA</sequence>
<dbReference type="Proteomes" id="UP001236507">
    <property type="component" value="Unassembled WGS sequence"/>
</dbReference>
<gene>
    <name evidence="2" type="ORF">QM524_02230</name>
</gene>
<feature type="transmembrane region" description="Helical" evidence="1">
    <location>
        <begin position="15"/>
        <end position="37"/>
    </location>
</feature>
<keyword evidence="1" id="KW-0812">Transmembrane</keyword>
<keyword evidence="3" id="KW-1185">Reference proteome</keyword>
<dbReference type="RefSeq" id="WP_176464455.1">
    <property type="nucleotide sequence ID" value="NZ_JASHIF010000002.1"/>
</dbReference>
<evidence type="ECO:0000256" key="1">
    <source>
        <dbReference type="SAM" id="Phobius"/>
    </source>
</evidence>
<accession>A0ABT6Y3B9</accession>
<reference evidence="2 3" key="1">
    <citation type="submission" date="2023-05" db="EMBL/GenBank/DDBJ databases">
        <title>Novel species of genus Flectobacillus isolated from stream in China.</title>
        <authorList>
            <person name="Lu H."/>
        </authorList>
    </citation>
    <scope>NUCLEOTIDE SEQUENCE [LARGE SCALE GENOMIC DNA]</scope>
    <source>
        <strain evidence="2 3">KCTC 42575</strain>
    </source>
</reference>
<organism evidence="2 3">
    <name type="scientific">Flectobacillus roseus</name>
    <dbReference type="NCBI Taxonomy" id="502259"/>
    <lineage>
        <taxon>Bacteria</taxon>
        <taxon>Pseudomonadati</taxon>
        <taxon>Bacteroidota</taxon>
        <taxon>Cytophagia</taxon>
        <taxon>Cytophagales</taxon>
        <taxon>Flectobacillaceae</taxon>
        <taxon>Flectobacillus</taxon>
    </lineage>
</organism>
<comment type="caution">
    <text evidence="2">The sequence shown here is derived from an EMBL/GenBank/DDBJ whole genome shotgun (WGS) entry which is preliminary data.</text>
</comment>
<keyword evidence="1" id="KW-1133">Transmembrane helix</keyword>
<evidence type="ECO:0000313" key="2">
    <source>
        <dbReference type="EMBL" id="MDI9858016.1"/>
    </source>
</evidence>
<keyword evidence="1" id="KW-0472">Membrane</keyword>
<protein>
    <submittedName>
        <fullName evidence="2">Uncharacterized protein</fullName>
    </submittedName>
</protein>
<dbReference type="EMBL" id="JASHIF010000002">
    <property type="protein sequence ID" value="MDI9858016.1"/>
    <property type="molecule type" value="Genomic_DNA"/>
</dbReference>